<organism evidence="1 2">
    <name type="scientific">Paenibacillus agaridevorans</name>
    <dbReference type="NCBI Taxonomy" id="171404"/>
    <lineage>
        <taxon>Bacteria</taxon>
        <taxon>Bacillati</taxon>
        <taxon>Bacillota</taxon>
        <taxon>Bacilli</taxon>
        <taxon>Bacillales</taxon>
        <taxon>Paenibacillaceae</taxon>
        <taxon>Paenibacillus</taxon>
    </lineage>
</organism>
<feature type="non-terminal residue" evidence="1">
    <location>
        <position position="31"/>
    </location>
</feature>
<dbReference type="AlphaFoldDB" id="A0A2R5EZX7"/>
<reference evidence="1 2" key="1">
    <citation type="submission" date="2017-08" db="EMBL/GenBank/DDBJ databases">
        <title>Substantial Increase in Enzyme Production by Combined Drug-Resistance Mutations in Paenibacillus agaridevorans.</title>
        <authorList>
            <person name="Tanaka Y."/>
            <person name="Funane K."/>
            <person name="Hosaka T."/>
            <person name="Shiwa Y."/>
            <person name="Fujita N."/>
            <person name="Miyazaki T."/>
            <person name="Yoshikawa H."/>
            <person name="Murakami K."/>
            <person name="Kasahara K."/>
            <person name="Inaoka T."/>
            <person name="Hiraga Y."/>
            <person name="Ochi K."/>
        </authorList>
    </citation>
    <scope>NUCLEOTIDE SEQUENCE [LARGE SCALE GENOMIC DNA]</scope>
    <source>
        <strain evidence="1 2">T-3040</strain>
    </source>
</reference>
<evidence type="ECO:0000313" key="2">
    <source>
        <dbReference type="Proteomes" id="UP000245202"/>
    </source>
</evidence>
<comment type="caution">
    <text evidence="1">The sequence shown here is derived from an EMBL/GenBank/DDBJ whole genome shotgun (WGS) entry which is preliminary data.</text>
</comment>
<evidence type="ECO:0000313" key="1">
    <source>
        <dbReference type="EMBL" id="GBG08941.1"/>
    </source>
</evidence>
<name>A0A2R5EZX7_9BACL</name>
<accession>A0A2R5EZX7</accession>
<keyword evidence="2" id="KW-1185">Reference proteome</keyword>
<proteinExistence type="predicted"/>
<dbReference type="EMBL" id="BDQX01000179">
    <property type="protein sequence ID" value="GBG08941.1"/>
    <property type="molecule type" value="Genomic_DNA"/>
</dbReference>
<gene>
    <name evidence="1" type="ORF">PAT3040_03556</name>
</gene>
<sequence length="31" mass="3546">MHLENWITKVKEDENLLLKHPLAGLKAAVFS</sequence>
<protein>
    <submittedName>
        <fullName evidence="1">Uncharacterized protein</fullName>
    </submittedName>
</protein>
<dbReference type="Proteomes" id="UP000245202">
    <property type="component" value="Unassembled WGS sequence"/>
</dbReference>